<evidence type="ECO:0000256" key="1">
    <source>
        <dbReference type="SAM" id="Coils"/>
    </source>
</evidence>
<feature type="region of interest" description="Disordered" evidence="2">
    <location>
        <begin position="394"/>
        <end position="415"/>
    </location>
</feature>
<feature type="region of interest" description="Disordered" evidence="2">
    <location>
        <begin position="825"/>
        <end position="894"/>
    </location>
</feature>
<feature type="compositionally biased region" description="Basic residues" evidence="2">
    <location>
        <begin position="1"/>
        <end position="10"/>
    </location>
</feature>
<dbReference type="EMBL" id="MU007047">
    <property type="protein sequence ID" value="KAF2429447.1"/>
    <property type="molecule type" value="Genomic_DNA"/>
</dbReference>
<comment type="caution">
    <text evidence="3">The sequence shown here is derived from an EMBL/GenBank/DDBJ whole genome shotgun (WGS) entry which is preliminary data.</text>
</comment>
<feature type="compositionally biased region" description="Basic and acidic residues" evidence="2">
    <location>
        <begin position="232"/>
        <end position="252"/>
    </location>
</feature>
<dbReference type="AlphaFoldDB" id="A0A9P4NPT9"/>
<feature type="compositionally biased region" description="Low complexity" evidence="2">
    <location>
        <begin position="876"/>
        <end position="890"/>
    </location>
</feature>
<feature type="compositionally biased region" description="Polar residues" evidence="2">
    <location>
        <begin position="31"/>
        <end position="48"/>
    </location>
</feature>
<evidence type="ECO:0000313" key="4">
    <source>
        <dbReference type="Proteomes" id="UP000800235"/>
    </source>
</evidence>
<feature type="region of interest" description="Disordered" evidence="2">
    <location>
        <begin position="112"/>
        <end position="186"/>
    </location>
</feature>
<feature type="region of interest" description="Disordered" evidence="2">
    <location>
        <begin position="203"/>
        <end position="255"/>
    </location>
</feature>
<protein>
    <submittedName>
        <fullName evidence="3">Uncharacterized protein</fullName>
    </submittedName>
</protein>
<organism evidence="3 4">
    <name type="scientific">Tothia fuscella</name>
    <dbReference type="NCBI Taxonomy" id="1048955"/>
    <lineage>
        <taxon>Eukaryota</taxon>
        <taxon>Fungi</taxon>
        <taxon>Dikarya</taxon>
        <taxon>Ascomycota</taxon>
        <taxon>Pezizomycotina</taxon>
        <taxon>Dothideomycetes</taxon>
        <taxon>Pleosporomycetidae</taxon>
        <taxon>Venturiales</taxon>
        <taxon>Cylindrosympodiaceae</taxon>
        <taxon>Tothia</taxon>
    </lineage>
</organism>
<proteinExistence type="predicted"/>
<reference evidence="3" key="1">
    <citation type="journal article" date="2020" name="Stud. Mycol.">
        <title>101 Dothideomycetes genomes: a test case for predicting lifestyles and emergence of pathogens.</title>
        <authorList>
            <person name="Haridas S."/>
            <person name="Albert R."/>
            <person name="Binder M."/>
            <person name="Bloem J."/>
            <person name="Labutti K."/>
            <person name="Salamov A."/>
            <person name="Andreopoulos B."/>
            <person name="Baker S."/>
            <person name="Barry K."/>
            <person name="Bills G."/>
            <person name="Bluhm B."/>
            <person name="Cannon C."/>
            <person name="Castanera R."/>
            <person name="Culley D."/>
            <person name="Daum C."/>
            <person name="Ezra D."/>
            <person name="Gonzalez J."/>
            <person name="Henrissat B."/>
            <person name="Kuo A."/>
            <person name="Liang C."/>
            <person name="Lipzen A."/>
            <person name="Lutzoni F."/>
            <person name="Magnuson J."/>
            <person name="Mondo S."/>
            <person name="Nolan M."/>
            <person name="Ohm R."/>
            <person name="Pangilinan J."/>
            <person name="Park H.-J."/>
            <person name="Ramirez L."/>
            <person name="Alfaro M."/>
            <person name="Sun H."/>
            <person name="Tritt A."/>
            <person name="Yoshinaga Y."/>
            <person name="Zwiers L.-H."/>
            <person name="Turgeon B."/>
            <person name="Goodwin S."/>
            <person name="Spatafora J."/>
            <person name="Crous P."/>
            <person name="Grigoriev I."/>
        </authorList>
    </citation>
    <scope>NUCLEOTIDE SEQUENCE</scope>
    <source>
        <strain evidence="3">CBS 130266</strain>
    </source>
</reference>
<feature type="region of interest" description="Disordered" evidence="2">
    <location>
        <begin position="924"/>
        <end position="960"/>
    </location>
</feature>
<feature type="compositionally biased region" description="Acidic residues" evidence="2">
    <location>
        <begin position="149"/>
        <end position="159"/>
    </location>
</feature>
<feature type="compositionally biased region" description="Polar residues" evidence="2">
    <location>
        <begin position="845"/>
        <end position="858"/>
    </location>
</feature>
<feature type="region of interest" description="Disordered" evidence="2">
    <location>
        <begin position="467"/>
        <end position="538"/>
    </location>
</feature>
<sequence length="1047" mass="115106">MPKAPAKKGKATATADKPTVTKTRQTRVERSTSVAQQTVVSTRQTRARSGSAAPMPLFGMEEDPEKAMRKNRKTRAKSSRTNTEPQPMPVPEQSPQIEPRVEVQYQYEPHELSTVEEESSDAGIVSTAPLNSRKSSITTEEMKEICADLVDEGVSDDEKDAAKSSSEGETEEEVVQQEPSPAPASVGILANFFSPIKRIFGGSTQAASPAQPPVTPASTKRNRKHARTTRKAQTEPRLPVKVDDRPQTEPRPHSTVNMSTEAIPIYDDDRVFATPSRRANTSHETPSAQKPNTGRAMIVKTRRAIAAQQAVYEEEDELREQGLLPPATENELAARVRHNGNWARLQKVAQHNFTPVAGQKRSLSSMTTSISSPNMTLNVPDEQSAAKRRQTFFQSDSLTPAGSIPTGVSGPIPGQARYHRATELPAGTNIDYLLPASVREERDREQADTAAVADYPLLAAITSETASNDEASVAADPNPSEPATQRVSSPGRTFSVPDFSDLSDTSSEFTSTELLDNSKSLEPQPTEEEERWEDKPMSKWTQATAEAFRDADLAIPEGIDVSEYAEKFNPGLPKNQKPIHVRLKSMGINKFNFLYVHNSNNEWKPVDFATYVDPNFIPHETKGMSDSERKAWKAHRAHQADLHYEYAFALLAQDDKVIIPAKELQKQKTFLKRKREALDSQEHDIKEVEERLQRDQARVKEAERDLEARREHIKQQEAELVRKAEAAREAEVAQLAEFARQAEVARQAEIARQADIVRQAEAEASRHAEIEASRQAEVIQQDPIAARKAARAIKNKEQVALNMQGKKTTSPALLAIEQLEQYGEEQKNRAPQFNPPLKGVASEFRPQSGSSGPLSSTIKPLYNNPWTQAPPPAPSPAHAQLPPAPLASAPVTFTPPTATISEKVEAPSQSAIDHFALENLAREKQKANRYAPKTPSGLRDVSRLSTPAGTPDRNMDTPSSAVGHRIGTDLFSGPIPPAMAASDDESNDTHLWFNAQIVTPPPVCTGAFPDTHVGYASRRVEEALADVINNIKPVAVALPQMSMAYSV</sequence>
<feature type="compositionally biased region" description="Basic residues" evidence="2">
    <location>
        <begin position="69"/>
        <end position="78"/>
    </location>
</feature>
<feature type="region of interest" description="Disordered" evidence="2">
    <location>
        <begin position="1"/>
        <end position="98"/>
    </location>
</feature>
<keyword evidence="4" id="KW-1185">Reference proteome</keyword>
<feature type="coiled-coil region" evidence="1">
    <location>
        <begin position="661"/>
        <end position="733"/>
    </location>
</feature>
<dbReference type="Proteomes" id="UP000800235">
    <property type="component" value="Unassembled WGS sequence"/>
</dbReference>
<name>A0A9P4NPT9_9PEZI</name>
<feature type="compositionally biased region" description="Polar residues" evidence="2">
    <location>
        <begin position="502"/>
        <end position="521"/>
    </location>
</feature>
<feature type="compositionally biased region" description="Basic residues" evidence="2">
    <location>
        <begin position="220"/>
        <end position="230"/>
    </location>
</feature>
<feature type="compositionally biased region" description="Polar residues" evidence="2">
    <location>
        <begin position="481"/>
        <end position="492"/>
    </location>
</feature>
<keyword evidence="1" id="KW-0175">Coiled coil</keyword>
<evidence type="ECO:0000256" key="2">
    <source>
        <dbReference type="SAM" id="MobiDB-lite"/>
    </source>
</evidence>
<feature type="compositionally biased region" description="Polar residues" evidence="2">
    <location>
        <begin position="128"/>
        <end position="139"/>
    </location>
</feature>
<accession>A0A9P4NPT9</accession>
<gene>
    <name evidence="3" type="ORF">EJ08DRAFT_279464</name>
</gene>
<evidence type="ECO:0000313" key="3">
    <source>
        <dbReference type="EMBL" id="KAF2429447.1"/>
    </source>
</evidence>